<comment type="pathway">
    <text evidence="5">Amino-acid biosynthesis; ergothioneine biosynthesis.</text>
</comment>
<evidence type="ECO:0000313" key="9">
    <source>
        <dbReference type="Proteomes" id="UP000245711"/>
    </source>
</evidence>
<dbReference type="InterPro" id="IPR017809">
    <property type="entry name" value="EgtA_Actinobacteria"/>
</dbReference>
<comment type="catalytic activity">
    <reaction evidence="4 5 6">
        <text>L-cysteine + L-glutamate + ATP = gamma-L-glutamyl-L-cysteine + ADP + phosphate + H(+)</text>
        <dbReference type="Rhea" id="RHEA:13285"/>
        <dbReference type="ChEBI" id="CHEBI:15378"/>
        <dbReference type="ChEBI" id="CHEBI:29985"/>
        <dbReference type="ChEBI" id="CHEBI:30616"/>
        <dbReference type="ChEBI" id="CHEBI:35235"/>
        <dbReference type="ChEBI" id="CHEBI:43474"/>
        <dbReference type="ChEBI" id="CHEBI:58173"/>
        <dbReference type="ChEBI" id="CHEBI:456216"/>
        <dbReference type="EC" id="6.3.2.2"/>
    </reaction>
</comment>
<evidence type="ECO:0000256" key="2">
    <source>
        <dbReference type="ARBA" id="ARBA00022741"/>
    </source>
</evidence>
<dbReference type="Proteomes" id="UP000245711">
    <property type="component" value="Chromosome"/>
</dbReference>
<keyword evidence="3 5" id="KW-0067">ATP-binding</keyword>
<dbReference type="GO" id="GO:0004357">
    <property type="term" value="F:glutamate-cysteine ligase activity"/>
    <property type="evidence" value="ECO:0007669"/>
    <property type="project" value="UniProtKB-UniRule"/>
</dbReference>
<evidence type="ECO:0000256" key="4">
    <source>
        <dbReference type="ARBA" id="ARBA00048819"/>
    </source>
</evidence>
<dbReference type="GO" id="GO:0052699">
    <property type="term" value="P:ergothioneine biosynthetic process"/>
    <property type="evidence" value="ECO:0007669"/>
    <property type="project" value="UniProtKB-UniRule"/>
</dbReference>
<dbReference type="PIRSF" id="PIRSF017901">
    <property type="entry name" value="GCL"/>
    <property type="match status" value="1"/>
</dbReference>
<dbReference type="InterPro" id="IPR014746">
    <property type="entry name" value="Gln_synth/guanido_kin_cat_dom"/>
</dbReference>
<comment type="similarity">
    <text evidence="5 6">Belongs to the glutamate--cysteine ligase type 2 family. EgtA subfamily.</text>
</comment>
<dbReference type="InterPro" id="IPR035434">
    <property type="entry name" value="GCL_bact_plant"/>
</dbReference>
<evidence type="ECO:0000313" key="8">
    <source>
        <dbReference type="EMBL" id="AWK73928.1"/>
    </source>
</evidence>
<dbReference type="AlphaFoldDB" id="A0A2S2BZK9"/>
<dbReference type="InterPro" id="IPR006336">
    <property type="entry name" value="GCS2"/>
</dbReference>
<dbReference type="EC" id="6.3.2.2" evidence="5"/>
<organism evidence="8 9">
    <name type="scientific">Rhodococcus oxybenzonivorans</name>
    <dbReference type="NCBI Taxonomy" id="1990687"/>
    <lineage>
        <taxon>Bacteria</taxon>
        <taxon>Bacillati</taxon>
        <taxon>Actinomycetota</taxon>
        <taxon>Actinomycetes</taxon>
        <taxon>Mycobacteriales</taxon>
        <taxon>Nocardiaceae</taxon>
        <taxon>Rhodococcus</taxon>
    </lineage>
</organism>
<name>A0A2S2BZK9_9NOCA</name>
<dbReference type="SUPFAM" id="SSF55931">
    <property type="entry name" value="Glutamine synthetase/guanido kinase"/>
    <property type="match status" value="1"/>
</dbReference>
<dbReference type="RefSeq" id="WP_109332422.1">
    <property type="nucleotide sequence ID" value="NZ_CP021354.1"/>
</dbReference>
<reference evidence="8 9" key="1">
    <citation type="submission" date="2017-05" db="EMBL/GenBank/DDBJ databases">
        <title>Isolation of Rhodococcus sp. S2-17 biodegrading of BP-3.</title>
        <authorList>
            <person name="Lee Y."/>
            <person name="Kim K.H."/>
            <person name="Chun B.H."/>
            <person name="Jung H.S."/>
            <person name="Jeon C.O."/>
        </authorList>
    </citation>
    <scope>NUCLEOTIDE SEQUENCE [LARGE SCALE GENOMIC DNA]</scope>
    <source>
        <strain evidence="8 9">S2-17</strain>
    </source>
</reference>
<dbReference type="HAMAP" id="MF_02034">
    <property type="entry name" value="EgtA"/>
    <property type="match status" value="1"/>
</dbReference>
<accession>A0A2S2BZK9</accession>
<evidence type="ECO:0000256" key="7">
    <source>
        <dbReference type="SAM" id="MobiDB-lite"/>
    </source>
</evidence>
<evidence type="ECO:0000256" key="3">
    <source>
        <dbReference type="ARBA" id="ARBA00022840"/>
    </source>
</evidence>
<evidence type="ECO:0000256" key="6">
    <source>
        <dbReference type="PIRNR" id="PIRNR017901"/>
    </source>
</evidence>
<feature type="region of interest" description="Disordered" evidence="7">
    <location>
        <begin position="62"/>
        <end position="83"/>
    </location>
</feature>
<dbReference type="Gene3D" id="3.30.590.20">
    <property type="match status" value="1"/>
</dbReference>
<evidence type="ECO:0000256" key="1">
    <source>
        <dbReference type="ARBA" id="ARBA00022598"/>
    </source>
</evidence>
<keyword evidence="9" id="KW-1185">Reference proteome</keyword>
<sequence>MGTAIQSVEGVGVTSRPAAEAYIGGVCFKLGPPQLIGAELEWLTAQVPEFVRPDLAALADALGPHTPRTIDPSSPAEPLPGGSAVTVEPGGQIELSSAPCRSARELCDYLSADYAVLADLLSTRAIFMSSEAADTRRPAHRLLQSPRYCAMESRFREIGPYGKLMMCNTAATQVSVDAGADPAAVEQRWRLLHAIGPALIAAFACSPRLYGVPDGQWASQRMRTWLELDSPRTAGTRNSGDYARWVLDVPLLCVRGDGTDWTAPPEATFGDWVDGALDDVIGRSPTSADLDYHLTTLFPPVRAAGYLEVRYLDAQPGNLWRVPVAAIDALLSGPGVMAEALAAALPTSERWRDAAEFGLADLELRAAATALLSLAASYSPDPEFVRLLDAAAERCCRGHAPGEES</sequence>
<dbReference type="UniPathway" id="UPA01014"/>
<protein>
    <recommendedName>
        <fullName evidence="5">Glutamate--cysteine ligase EgtA</fullName>
        <ecNumber evidence="5">6.3.2.2</ecNumber>
    </recommendedName>
    <alternativeName>
        <fullName evidence="5">Gamma-glutamylcysteine synthase</fullName>
        <shortName evidence="5">GCS</shortName>
        <shortName evidence="5">Gamma-ECS</shortName>
    </alternativeName>
</protein>
<keyword evidence="1 5" id="KW-0436">Ligase</keyword>
<comment type="function">
    <text evidence="5">Catalyzes the synthesis of gamma-glutamylcysteine (gamma-GC). This compound is used as substrate for the biosynthesis of the low-molecular thiol compound ergothioneine.</text>
</comment>
<dbReference type="PANTHER" id="PTHR34378">
    <property type="entry name" value="GLUTAMATE--CYSTEINE LIGASE, CHLOROPLASTIC"/>
    <property type="match status" value="1"/>
</dbReference>
<evidence type="ECO:0000256" key="5">
    <source>
        <dbReference type="HAMAP-Rule" id="MF_02034"/>
    </source>
</evidence>
<dbReference type="GO" id="GO:0005524">
    <property type="term" value="F:ATP binding"/>
    <property type="evidence" value="ECO:0007669"/>
    <property type="project" value="UniProtKB-UniRule"/>
</dbReference>
<dbReference type="GO" id="GO:0006750">
    <property type="term" value="P:glutathione biosynthetic process"/>
    <property type="evidence" value="ECO:0007669"/>
    <property type="project" value="UniProtKB-UniRule"/>
</dbReference>
<dbReference type="Pfam" id="PF04107">
    <property type="entry name" value="GCS2"/>
    <property type="match status" value="1"/>
</dbReference>
<dbReference type="PANTHER" id="PTHR34378:SF1">
    <property type="entry name" value="GLUTAMATE--CYSTEINE LIGASE, CHLOROPLASTIC"/>
    <property type="match status" value="1"/>
</dbReference>
<proteinExistence type="inferred from homology"/>
<dbReference type="OrthoDB" id="9780152at2"/>
<dbReference type="NCBIfam" id="TIGR03444">
    <property type="entry name" value="EgtA_Cys_ligase"/>
    <property type="match status" value="1"/>
</dbReference>
<gene>
    <name evidence="5" type="primary">egtA</name>
    <name evidence="8" type="ORF">CBI38_22570</name>
</gene>
<dbReference type="KEGG" id="roz:CBI38_22570"/>
<keyword evidence="2 5" id="KW-0547">Nucleotide-binding</keyword>
<dbReference type="EMBL" id="CP021354">
    <property type="protein sequence ID" value="AWK73928.1"/>
    <property type="molecule type" value="Genomic_DNA"/>
</dbReference>